<dbReference type="InterPro" id="IPR021279">
    <property type="entry name" value="DUF2721"/>
</dbReference>
<evidence type="ECO:0000256" key="1">
    <source>
        <dbReference type="SAM" id="Phobius"/>
    </source>
</evidence>
<gene>
    <name evidence="2" type="ORF">FEZ63_12570</name>
</gene>
<dbReference type="Proteomes" id="UP000325684">
    <property type="component" value="Unassembled WGS sequence"/>
</dbReference>
<dbReference type="OrthoDB" id="8117177at2"/>
<feature type="transmembrane region" description="Helical" evidence="1">
    <location>
        <begin position="108"/>
        <end position="136"/>
    </location>
</feature>
<accession>A0A5N3PAS5</accession>
<name>A0A5N3PAS5_9HYPH</name>
<organism evidence="2 3">
    <name type="scientific">Microvirga brassicacearum</name>
    <dbReference type="NCBI Taxonomy" id="2580413"/>
    <lineage>
        <taxon>Bacteria</taxon>
        <taxon>Pseudomonadati</taxon>
        <taxon>Pseudomonadota</taxon>
        <taxon>Alphaproteobacteria</taxon>
        <taxon>Hyphomicrobiales</taxon>
        <taxon>Methylobacteriaceae</taxon>
        <taxon>Microvirga</taxon>
    </lineage>
</organism>
<dbReference type="RefSeq" id="WP_150944917.1">
    <property type="nucleotide sequence ID" value="NZ_VCMV01000017.1"/>
</dbReference>
<evidence type="ECO:0000313" key="2">
    <source>
        <dbReference type="EMBL" id="KAB0266725.1"/>
    </source>
</evidence>
<dbReference type="AlphaFoldDB" id="A0A5N3PAS5"/>
<keyword evidence="1" id="KW-0812">Transmembrane</keyword>
<comment type="caution">
    <text evidence="2">The sequence shown here is derived from an EMBL/GenBank/DDBJ whole genome shotgun (WGS) entry which is preliminary data.</text>
</comment>
<feature type="transmembrane region" description="Helical" evidence="1">
    <location>
        <begin position="12"/>
        <end position="36"/>
    </location>
</feature>
<keyword evidence="1" id="KW-0472">Membrane</keyword>
<dbReference type="Pfam" id="PF11026">
    <property type="entry name" value="DUF2721"/>
    <property type="match status" value="1"/>
</dbReference>
<sequence length="148" mass="16207">MVQGLSLSEISHVIALATAPAFLLGGIVAFLTLLMGRMNGIVERMRVLDDIDDTDERRARHKSDMPQLRRRAALINGSLSLSVLSAITTALLVLIAFVGALLNLQLETLIAVLFVFSLFVFMIALTLFVLEAVIALNELRKFNGRKEG</sequence>
<dbReference type="EMBL" id="VCMV01000017">
    <property type="protein sequence ID" value="KAB0266725.1"/>
    <property type="molecule type" value="Genomic_DNA"/>
</dbReference>
<keyword evidence="1" id="KW-1133">Transmembrane helix</keyword>
<evidence type="ECO:0000313" key="3">
    <source>
        <dbReference type="Proteomes" id="UP000325684"/>
    </source>
</evidence>
<feature type="transmembrane region" description="Helical" evidence="1">
    <location>
        <begin position="79"/>
        <end position="102"/>
    </location>
</feature>
<proteinExistence type="predicted"/>
<protein>
    <submittedName>
        <fullName evidence="2">DUF2721 domain-containing protein</fullName>
    </submittedName>
</protein>
<keyword evidence="3" id="KW-1185">Reference proteome</keyword>
<reference evidence="2 3" key="1">
    <citation type="journal article" date="2019" name="Microorganisms">
        <title>Genome Insights into the Novel Species Microvirga brassicacearum, a Rapeseed Endophyte with Biotechnological Potential.</title>
        <authorList>
            <person name="Jimenez-Gomez A."/>
            <person name="Saati-Santamaria Z."/>
            <person name="Igual J.M."/>
            <person name="Rivas R."/>
            <person name="Mateos P.F."/>
            <person name="Garcia-Fraile P."/>
        </authorList>
    </citation>
    <scope>NUCLEOTIDE SEQUENCE [LARGE SCALE GENOMIC DNA]</scope>
    <source>
        <strain evidence="2 3">CDVBN77</strain>
    </source>
</reference>